<feature type="region of interest" description="Disordered" evidence="1">
    <location>
        <begin position="16"/>
        <end position="39"/>
    </location>
</feature>
<dbReference type="AlphaFoldDB" id="K0RQV6"/>
<keyword evidence="2" id="KW-0812">Transmembrane</keyword>
<keyword evidence="2" id="KW-1133">Transmembrane helix</keyword>
<evidence type="ECO:0000256" key="2">
    <source>
        <dbReference type="SAM" id="Phobius"/>
    </source>
</evidence>
<dbReference type="OrthoDB" id="236800at2759"/>
<proteinExistence type="predicted"/>
<sequence>AVLRLARGKGWLQPQAAPFDRSTSNMAERDHDAVKRQRRRRRKVSRACVLSYVMTLVVLFRSEFRDANALIPHMPLASDGTSSAASATEQLLICNRTIFLPEGRGSEREELPRLHRNGTLLLNGDVLGRLGNVMRQLFHGLDMARDRKLSFAVTRTSPIGRQFVSDLHGLFPFLSEDQMESLFGFHFTDVGSRSYQNVSTFDVYYYGGGNAGDPIRGNLSIAQLVAIKSERHRVFLEVFRRMGSAMTSNDAKTNKLCRSIESTGIGSDPFTVIHSRSFKAEGRKQAQLDEVNNRIGVHPSGLIEHPPDLIFDILKPLDMEEEKVFMISDGLSSSSANRLSTSKQFARTFQVVSDGDPYSDILLAVLSDVFIGNPLSTYSTLIAQIRYTLGLNLIFLHVRKTGDGAWETFGTILSLARAEDTNTGQRPEEPRGFTKMGGDDTVPPLLPCSSQGFVAKAMYQSEEATRLR</sequence>
<keyword evidence="4" id="KW-1185">Reference proteome</keyword>
<dbReference type="EMBL" id="AGNL01035346">
    <property type="protein sequence ID" value="EJK54744.1"/>
    <property type="molecule type" value="Genomic_DNA"/>
</dbReference>
<name>K0RQV6_THAOC</name>
<dbReference type="Proteomes" id="UP000266841">
    <property type="component" value="Unassembled WGS sequence"/>
</dbReference>
<feature type="region of interest" description="Disordered" evidence="1">
    <location>
        <begin position="419"/>
        <end position="440"/>
    </location>
</feature>
<gene>
    <name evidence="3" type="ORF">THAOC_25599</name>
</gene>
<reference evidence="3 4" key="1">
    <citation type="journal article" date="2012" name="Genome Biol.">
        <title>Genome and low-iron response of an oceanic diatom adapted to chronic iron limitation.</title>
        <authorList>
            <person name="Lommer M."/>
            <person name="Specht M."/>
            <person name="Roy A.S."/>
            <person name="Kraemer L."/>
            <person name="Andreson R."/>
            <person name="Gutowska M.A."/>
            <person name="Wolf J."/>
            <person name="Bergner S.V."/>
            <person name="Schilhabel M.B."/>
            <person name="Klostermeier U.C."/>
            <person name="Beiko R.G."/>
            <person name="Rosenstiel P."/>
            <person name="Hippler M."/>
            <person name="Laroche J."/>
        </authorList>
    </citation>
    <scope>NUCLEOTIDE SEQUENCE [LARGE SCALE GENOMIC DNA]</scope>
    <source>
        <strain evidence="3 4">CCMP1005</strain>
    </source>
</reference>
<feature type="non-terminal residue" evidence="3">
    <location>
        <position position="1"/>
    </location>
</feature>
<protein>
    <submittedName>
        <fullName evidence="3">Uncharacterized protein</fullName>
    </submittedName>
</protein>
<evidence type="ECO:0000313" key="4">
    <source>
        <dbReference type="Proteomes" id="UP000266841"/>
    </source>
</evidence>
<comment type="caution">
    <text evidence="3">The sequence shown here is derived from an EMBL/GenBank/DDBJ whole genome shotgun (WGS) entry which is preliminary data.</text>
</comment>
<evidence type="ECO:0000313" key="3">
    <source>
        <dbReference type="EMBL" id="EJK54744.1"/>
    </source>
</evidence>
<feature type="transmembrane region" description="Helical" evidence="2">
    <location>
        <begin position="44"/>
        <end position="62"/>
    </location>
</feature>
<evidence type="ECO:0000256" key="1">
    <source>
        <dbReference type="SAM" id="MobiDB-lite"/>
    </source>
</evidence>
<accession>K0RQV6</accession>
<keyword evidence="2" id="KW-0472">Membrane</keyword>
<organism evidence="3 4">
    <name type="scientific">Thalassiosira oceanica</name>
    <name type="common">Marine diatom</name>
    <dbReference type="NCBI Taxonomy" id="159749"/>
    <lineage>
        <taxon>Eukaryota</taxon>
        <taxon>Sar</taxon>
        <taxon>Stramenopiles</taxon>
        <taxon>Ochrophyta</taxon>
        <taxon>Bacillariophyta</taxon>
        <taxon>Coscinodiscophyceae</taxon>
        <taxon>Thalassiosirophycidae</taxon>
        <taxon>Thalassiosirales</taxon>
        <taxon>Thalassiosiraceae</taxon>
        <taxon>Thalassiosira</taxon>
    </lineage>
</organism>